<organism evidence="2">
    <name type="scientific">Peromfec virus RodF8_33</name>
    <dbReference type="NCBI Taxonomy" id="2929370"/>
    <lineage>
        <taxon>Viruses</taxon>
        <taxon>Monodnaviria</taxon>
        <taxon>Sangervirae</taxon>
        <taxon>Phixviricota</taxon>
        <taxon>Malgrandaviricetes</taxon>
        <taxon>Petitvirales</taxon>
        <taxon>Microviridae</taxon>
    </lineage>
</organism>
<sequence>MFRTQFDSHERIYSHPGARYKVLYSPVVDEFGHIDLEETGQEDLYEYIQSHAQSVDINVIIARYNRGDTEALQRVQGTYADVTNLPKTYAELLNTVIQGETAFMSLPLEVRARFNHSYYEWMASMDDYQGFAEKMGFKMPDVDVVAGDQEAHAIKDAISSPQPASGPEDSNTSPSPSTPSQ</sequence>
<accession>A0A976N2G9</accession>
<dbReference type="Pfam" id="PF09675">
    <property type="entry name" value="Chlamy_scaf"/>
    <property type="match status" value="1"/>
</dbReference>
<evidence type="ECO:0000256" key="1">
    <source>
        <dbReference type="SAM" id="MobiDB-lite"/>
    </source>
</evidence>
<reference evidence="2" key="1">
    <citation type="submission" date="2022-02" db="EMBL/GenBank/DDBJ databases">
        <title>Towards deciphering the DNA virus diversity associated with rodent species in the families Cricetidae and Heteromyidae.</title>
        <authorList>
            <person name="Lund M."/>
            <person name="Larsen B.B."/>
            <person name="Gryseels S."/>
            <person name="Kraberger S."/>
            <person name="Rowsey D.M."/>
            <person name="Steger L."/>
            <person name="Yule K.M."/>
            <person name="Upham N.S."/>
            <person name="Worobey M."/>
            <person name="Van Doorslaer K."/>
            <person name="Varsani A."/>
        </authorList>
    </citation>
    <scope>NUCLEOTIDE SEQUENCE</scope>
    <source>
        <strain evidence="2">NeonRodF8_33</strain>
    </source>
</reference>
<proteinExistence type="predicted"/>
<feature type="region of interest" description="Disordered" evidence="1">
    <location>
        <begin position="154"/>
        <end position="181"/>
    </location>
</feature>
<name>A0A976N2G9_9VIRU</name>
<dbReference type="EMBL" id="OM869641">
    <property type="protein sequence ID" value="UPW41634.1"/>
    <property type="molecule type" value="Genomic_DNA"/>
</dbReference>
<protein>
    <submittedName>
        <fullName evidence="2">Internal scaffolding protein</fullName>
    </submittedName>
</protein>
<evidence type="ECO:0000313" key="2">
    <source>
        <dbReference type="EMBL" id="UPW41634.1"/>
    </source>
</evidence>
<dbReference type="InterPro" id="IPR014131">
    <property type="entry name" value="Chlamydia_phage_Vp3"/>
</dbReference>
<feature type="compositionally biased region" description="Low complexity" evidence="1">
    <location>
        <begin position="170"/>
        <end position="181"/>
    </location>
</feature>